<evidence type="ECO:0000313" key="2">
    <source>
        <dbReference type="EMBL" id="ALC37921.1"/>
    </source>
</evidence>
<sequence length="208" mass="23012">MPWMATMLAALALHWVAGNRFGSNYNALMPNPGKPCSRFLGLGDCMDKATRQEDDTSKMLSSLLGLVPSTAATPRPTEAAALTPYQLPPMYYNDFYEDLLTSKRNDVHAASCDCKVMNDLIDLGSKYFPRYLMSAVCETPPTLDAKCLHGSNCKPLEYKVKVLTLTPELVNDKSAASAARLWLPEKVTQLWQWQFETVTVTAGCFCAN</sequence>
<dbReference type="PANTHER" id="PTHR39940:SF1">
    <property type="entry name" value="PROTHORACICOTROPIC HORMONE, ISOFORM F"/>
    <property type="match status" value="1"/>
</dbReference>
<organism evidence="2 3">
    <name type="scientific">Drosophila busckii</name>
    <name type="common">Fruit fly</name>
    <dbReference type="NCBI Taxonomy" id="30019"/>
    <lineage>
        <taxon>Eukaryota</taxon>
        <taxon>Metazoa</taxon>
        <taxon>Ecdysozoa</taxon>
        <taxon>Arthropoda</taxon>
        <taxon>Hexapoda</taxon>
        <taxon>Insecta</taxon>
        <taxon>Pterygota</taxon>
        <taxon>Neoptera</taxon>
        <taxon>Endopterygota</taxon>
        <taxon>Diptera</taxon>
        <taxon>Brachycera</taxon>
        <taxon>Muscomorpha</taxon>
        <taxon>Ephydroidea</taxon>
        <taxon>Drosophilidae</taxon>
        <taxon>Drosophila</taxon>
    </lineage>
</organism>
<dbReference type="SUPFAM" id="SSF57501">
    <property type="entry name" value="Cystine-knot cytokines"/>
    <property type="match status" value="1"/>
</dbReference>
<accession>A0A0M4E320</accession>
<name>A0A0M4E320_DROBS</name>
<dbReference type="Proteomes" id="UP000494163">
    <property type="component" value="Chromosome 2L"/>
</dbReference>
<dbReference type="InterPro" id="IPR052876">
    <property type="entry name" value="Insect_Hormone_Regulators"/>
</dbReference>
<dbReference type="OMA" id="DHSYSWM"/>
<feature type="signal peptide" evidence="1">
    <location>
        <begin position="1"/>
        <end position="18"/>
    </location>
</feature>
<gene>
    <name evidence="2" type="ORF">Dbus_chr2Lg6</name>
</gene>
<dbReference type="STRING" id="30019.A0A0M4E320"/>
<protein>
    <submittedName>
        <fullName evidence="2">Ptth</fullName>
    </submittedName>
</protein>
<dbReference type="EMBL" id="CP012523">
    <property type="protein sequence ID" value="ALC37921.1"/>
    <property type="molecule type" value="Genomic_DNA"/>
</dbReference>
<keyword evidence="3" id="KW-1185">Reference proteome</keyword>
<dbReference type="InterPro" id="IPR029034">
    <property type="entry name" value="Cystine-knot_cytokine"/>
</dbReference>
<dbReference type="Gene3D" id="2.10.90.10">
    <property type="entry name" value="Cystine-knot cytokines"/>
    <property type="match status" value="1"/>
</dbReference>
<dbReference type="OrthoDB" id="5950649at2759"/>
<dbReference type="AlphaFoldDB" id="A0A0M4E320"/>
<feature type="chain" id="PRO_5005792798" evidence="1">
    <location>
        <begin position="19"/>
        <end position="208"/>
    </location>
</feature>
<evidence type="ECO:0000313" key="3">
    <source>
        <dbReference type="Proteomes" id="UP000494163"/>
    </source>
</evidence>
<keyword evidence="1" id="KW-0732">Signal</keyword>
<proteinExistence type="predicted"/>
<dbReference type="PANTHER" id="PTHR39940">
    <property type="entry name" value="PROTHORACICOTROPIC HORMONE, ISOFORM F"/>
    <property type="match status" value="1"/>
</dbReference>
<reference evidence="2 3" key="1">
    <citation type="submission" date="2015-08" db="EMBL/GenBank/DDBJ databases">
        <title>Ancestral chromatin configuration constrains chromatin evolution on differentiating sex chromosomes in Drosophila.</title>
        <authorList>
            <person name="Zhou Q."/>
            <person name="Bachtrog D."/>
        </authorList>
    </citation>
    <scope>NUCLEOTIDE SEQUENCE [LARGE SCALE GENOMIC DNA]</scope>
    <source>
        <tissue evidence="2">Whole larvae</tissue>
    </source>
</reference>
<dbReference type="GO" id="GO:0018445">
    <property type="term" value="F:prothoracicotrophic hormone activity"/>
    <property type="evidence" value="ECO:0007669"/>
    <property type="project" value="TreeGrafter"/>
</dbReference>
<evidence type="ECO:0000256" key="1">
    <source>
        <dbReference type="SAM" id="SignalP"/>
    </source>
</evidence>